<proteinExistence type="predicted"/>
<accession>A0A016ULU4</accession>
<keyword evidence="2" id="KW-1185">Reference proteome</keyword>
<comment type="caution">
    <text evidence="1">The sequence shown here is derived from an EMBL/GenBank/DDBJ whole genome shotgun (WGS) entry which is preliminary data.</text>
</comment>
<gene>
    <name evidence="1" type="primary">Acey_s0036.g3169</name>
    <name evidence="1" type="ORF">Y032_0036g3169</name>
</gene>
<dbReference type="Proteomes" id="UP000024635">
    <property type="component" value="Unassembled WGS sequence"/>
</dbReference>
<reference evidence="2" key="1">
    <citation type="journal article" date="2015" name="Nat. Genet.">
        <title>The genome and transcriptome of the zoonotic hookworm Ancylostoma ceylanicum identify infection-specific gene families.</title>
        <authorList>
            <person name="Schwarz E.M."/>
            <person name="Hu Y."/>
            <person name="Antoshechkin I."/>
            <person name="Miller M.M."/>
            <person name="Sternberg P.W."/>
            <person name="Aroian R.V."/>
        </authorList>
    </citation>
    <scope>NUCLEOTIDE SEQUENCE</scope>
    <source>
        <strain evidence="2">HY135</strain>
    </source>
</reference>
<protein>
    <submittedName>
        <fullName evidence="1">Uncharacterized protein</fullName>
    </submittedName>
</protein>
<sequence>MFIQPLSQWSFRFFYISLPLHVIMYTVPRMWQILRSEQYWQSSVSHRLSYMRDDVRISLSGGRSKLAITPRDQCSKLILSLHELPHKD</sequence>
<dbReference type="EMBL" id="JARK01001372">
    <property type="protein sequence ID" value="EYC15483.1"/>
    <property type="molecule type" value="Genomic_DNA"/>
</dbReference>
<evidence type="ECO:0000313" key="1">
    <source>
        <dbReference type="EMBL" id="EYC15483.1"/>
    </source>
</evidence>
<name>A0A016ULU4_9BILA</name>
<organism evidence="1 2">
    <name type="scientific">Ancylostoma ceylanicum</name>
    <dbReference type="NCBI Taxonomy" id="53326"/>
    <lineage>
        <taxon>Eukaryota</taxon>
        <taxon>Metazoa</taxon>
        <taxon>Ecdysozoa</taxon>
        <taxon>Nematoda</taxon>
        <taxon>Chromadorea</taxon>
        <taxon>Rhabditida</taxon>
        <taxon>Rhabditina</taxon>
        <taxon>Rhabditomorpha</taxon>
        <taxon>Strongyloidea</taxon>
        <taxon>Ancylostomatidae</taxon>
        <taxon>Ancylostomatinae</taxon>
        <taxon>Ancylostoma</taxon>
    </lineage>
</organism>
<dbReference type="AlphaFoldDB" id="A0A016ULU4"/>
<evidence type="ECO:0000313" key="2">
    <source>
        <dbReference type="Proteomes" id="UP000024635"/>
    </source>
</evidence>